<dbReference type="EMBL" id="GFDL01001469">
    <property type="protein sequence ID" value="JAV33576.1"/>
    <property type="molecule type" value="Transcribed_RNA"/>
</dbReference>
<keyword evidence="8" id="KW-0238">DNA-binding</keyword>
<feature type="domain" description="C2H2-type" evidence="14">
    <location>
        <begin position="486"/>
        <end position="513"/>
    </location>
</feature>
<dbReference type="PROSITE" id="PS50157">
    <property type="entry name" value="ZINC_FINGER_C2H2_2"/>
    <property type="match status" value="6"/>
</dbReference>
<evidence type="ECO:0000256" key="1">
    <source>
        <dbReference type="ARBA" id="ARBA00003767"/>
    </source>
</evidence>
<dbReference type="SUPFAM" id="SSF57667">
    <property type="entry name" value="beta-beta-alpha zinc fingers"/>
    <property type="match status" value="3"/>
</dbReference>
<evidence type="ECO:0000256" key="2">
    <source>
        <dbReference type="ARBA" id="ARBA00004123"/>
    </source>
</evidence>
<keyword evidence="5 11" id="KW-0863">Zinc-finger</keyword>
<comment type="subcellular location">
    <subcellularLocation>
        <location evidence="2">Nucleus</location>
    </subcellularLocation>
</comment>
<protein>
    <submittedName>
        <fullName evidence="16">Putative c2h2-type zn-finger protein</fullName>
    </submittedName>
</protein>
<feature type="region of interest" description="Disordered" evidence="13">
    <location>
        <begin position="1"/>
        <end position="21"/>
    </location>
</feature>
<feature type="binding site" evidence="12">
    <location>
        <position position="75"/>
    </location>
    <ligand>
        <name>Zn(2+)</name>
        <dbReference type="ChEBI" id="CHEBI:29105"/>
    </ligand>
</feature>
<dbReference type="InterPro" id="IPR050331">
    <property type="entry name" value="Zinc_finger"/>
</dbReference>
<evidence type="ECO:0000256" key="5">
    <source>
        <dbReference type="ARBA" id="ARBA00022771"/>
    </source>
</evidence>
<comment type="function">
    <text evidence="1">May be involved in transcriptional regulation.</text>
</comment>
<feature type="domain" description="C2H2-type" evidence="14">
    <location>
        <begin position="296"/>
        <end position="323"/>
    </location>
</feature>
<dbReference type="InterPro" id="IPR013087">
    <property type="entry name" value="Znf_C2H2_type"/>
</dbReference>
<feature type="binding site" evidence="12">
    <location>
        <position position="27"/>
    </location>
    <ligand>
        <name>Zn(2+)</name>
        <dbReference type="ChEBI" id="CHEBI:29105"/>
    </ligand>
</feature>
<dbReference type="InterPro" id="IPR036236">
    <property type="entry name" value="Znf_C2H2_sf"/>
</dbReference>
<evidence type="ECO:0000256" key="4">
    <source>
        <dbReference type="ARBA" id="ARBA00022737"/>
    </source>
</evidence>
<name>A0A1Q3G1E3_CULTA</name>
<evidence type="ECO:0000256" key="9">
    <source>
        <dbReference type="ARBA" id="ARBA00023163"/>
    </source>
</evidence>
<dbReference type="PROSITE" id="PS51915">
    <property type="entry name" value="ZAD"/>
    <property type="match status" value="1"/>
</dbReference>
<feature type="binding site" evidence="12">
    <location>
        <position position="72"/>
    </location>
    <ligand>
        <name>Zn(2+)</name>
        <dbReference type="ChEBI" id="CHEBI:29105"/>
    </ligand>
</feature>
<dbReference type="FunFam" id="3.30.160.60:FF:000097">
    <property type="entry name" value="Zinc finger protein"/>
    <property type="match status" value="1"/>
</dbReference>
<dbReference type="Gene3D" id="3.30.160.60">
    <property type="entry name" value="Classic Zinc Finger"/>
    <property type="match status" value="5"/>
</dbReference>
<evidence type="ECO:0000256" key="12">
    <source>
        <dbReference type="PROSITE-ProRule" id="PRU01263"/>
    </source>
</evidence>
<keyword evidence="10" id="KW-0539">Nucleus</keyword>
<evidence type="ECO:0000256" key="8">
    <source>
        <dbReference type="ARBA" id="ARBA00023125"/>
    </source>
</evidence>
<feature type="domain" description="ZAD" evidence="15">
    <location>
        <begin position="25"/>
        <end position="99"/>
    </location>
</feature>
<keyword evidence="7" id="KW-0805">Transcription regulation</keyword>
<evidence type="ECO:0000259" key="15">
    <source>
        <dbReference type="PROSITE" id="PS51915"/>
    </source>
</evidence>
<dbReference type="GO" id="GO:0008270">
    <property type="term" value="F:zinc ion binding"/>
    <property type="evidence" value="ECO:0007669"/>
    <property type="project" value="UniProtKB-UniRule"/>
</dbReference>
<keyword evidence="4" id="KW-0677">Repeat</keyword>
<feature type="compositionally biased region" description="Acidic residues" evidence="13">
    <location>
        <begin position="236"/>
        <end position="253"/>
    </location>
</feature>
<evidence type="ECO:0000256" key="7">
    <source>
        <dbReference type="ARBA" id="ARBA00023015"/>
    </source>
</evidence>
<dbReference type="SMART" id="SM00355">
    <property type="entry name" value="ZnF_C2H2"/>
    <property type="match status" value="9"/>
</dbReference>
<feature type="domain" description="C2H2-type" evidence="14">
    <location>
        <begin position="458"/>
        <end position="485"/>
    </location>
</feature>
<reference evidence="16" key="1">
    <citation type="submission" date="2017-01" db="EMBL/GenBank/DDBJ databases">
        <title>A deep insight into the sialotranscriptome of adult male and female Cluex tarsalis mosquitoes.</title>
        <authorList>
            <person name="Ribeiro J.M."/>
            <person name="Moreira F."/>
            <person name="Bernard K.A."/>
            <person name="Calvo E."/>
        </authorList>
    </citation>
    <scope>NUCLEOTIDE SEQUENCE</scope>
    <source>
        <strain evidence="16">Kern County</strain>
        <tissue evidence="16">Salivary glands</tissue>
    </source>
</reference>
<dbReference type="GO" id="GO:0005634">
    <property type="term" value="C:nucleus"/>
    <property type="evidence" value="ECO:0007669"/>
    <property type="project" value="UniProtKB-SubCell"/>
</dbReference>
<dbReference type="FunFam" id="3.30.160.60:FF:000100">
    <property type="entry name" value="Zinc finger 45-like"/>
    <property type="match status" value="1"/>
</dbReference>
<dbReference type="GO" id="GO:0003677">
    <property type="term" value="F:DNA binding"/>
    <property type="evidence" value="ECO:0007669"/>
    <property type="project" value="UniProtKB-KW"/>
</dbReference>
<evidence type="ECO:0000259" key="14">
    <source>
        <dbReference type="PROSITE" id="PS50157"/>
    </source>
</evidence>
<keyword evidence="3 12" id="KW-0479">Metal-binding</keyword>
<dbReference type="PANTHER" id="PTHR16515">
    <property type="entry name" value="PR DOMAIN ZINC FINGER PROTEIN"/>
    <property type="match status" value="1"/>
</dbReference>
<dbReference type="PROSITE" id="PS00028">
    <property type="entry name" value="ZINC_FINGER_C2H2_1"/>
    <property type="match status" value="7"/>
</dbReference>
<feature type="domain" description="C2H2-type" evidence="14">
    <location>
        <begin position="542"/>
        <end position="565"/>
    </location>
</feature>
<sequence>MNPVVASVPGTPRDKPPAKSPQLDDFCRVCLLRKPKLRPLTSQYEAVMIPEMLFKVSGTLLNILEQLPRVICERCLMKLDLAYHISEEFRKQEEKLRSFCWKGALVDQLVEYQQAAESHRKPYSEGVIEKLATASPDSGPMPVEQVELSEEQFDEMIETASVGSEPPPPAATTPVPESDEAFEMILEVGHLETVEESPSEPSDVKEEIAPAGHPPEAATFSVELLPSTVPLKAEWVEEEEEEEQEGSYSEQEETQQCHDVEDGQDGEESVEFGRRKARVGFYPRKYKSVPNENGEFDCKECGKSFAVRKTFLNHLRRHEQLQAGTFECFRCNKCFGTKERLARHESIHERDLVCGECGHRCRNGYDYRAHIRTHQTGNFKCRRCLFSCSVRKDLLRHNEEECPRRDDPISTSKPARAASRGAEKVKKLQKCPVDGCNYMAESYGTMYVHKRAKHAPQFTCEICDKSFAFANLLREHEKLHTGEKPFQCEWCDKSFRRIFSYKEHIAVHEGVTSYDCQLCGKGFTRPRYLTAHMLTHSEERNYVCSICSNRYKTNGELTKHVRSKHEVLEYGKGDDLIEEDYNYFEDDIVM</sequence>
<dbReference type="SMART" id="SM00868">
    <property type="entry name" value="zf-AD"/>
    <property type="match status" value="1"/>
</dbReference>
<feature type="region of interest" description="Disordered" evidence="13">
    <location>
        <begin position="236"/>
        <end position="272"/>
    </location>
</feature>
<dbReference type="AlphaFoldDB" id="A0A1Q3G1E3"/>
<feature type="domain" description="C2H2-type" evidence="14">
    <location>
        <begin position="514"/>
        <end position="541"/>
    </location>
</feature>
<evidence type="ECO:0000256" key="6">
    <source>
        <dbReference type="ARBA" id="ARBA00022833"/>
    </source>
</evidence>
<proteinExistence type="predicted"/>
<dbReference type="PANTHER" id="PTHR16515:SF66">
    <property type="entry name" value="C2H2-TYPE DOMAIN-CONTAINING PROTEIN"/>
    <property type="match status" value="1"/>
</dbReference>
<evidence type="ECO:0000256" key="11">
    <source>
        <dbReference type="PROSITE-ProRule" id="PRU00042"/>
    </source>
</evidence>
<dbReference type="InterPro" id="IPR012934">
    <property type="entry name" value="Znf_AD"/>
</dbReference>
<accession>A0A1Q3G1E3</accession>
<dbReference type="Pfam" id="PF00096">
    <property type="entry name" value="zf-C2H2"/>
    <property type="match status" value="5"/>
</dbReference>
<evidence type="ECO:0000256" key="13">
    <source>
        <dbReference type="SAM" id="MobiDB-lite"/>
    </source>
</evidence>
<evidence type="ECO:0000313" key="16">
    <source>
        <dbReference type="EMBL" id="JAV33576.1"/>
    </source>
</evidence>
<dbReference type="SUPFAM" id="SSF57716">
    <property type="entry name" value="Glucocorticoid receptor-like (DNA-binding domain)"/>
    <property type="match status" value="1"/>
</dbReference>
<feature type="domain" description="C2H2-type" evidence="14">
    <location>
        <begin position="326"/>
        <end position="348"/>
    </location>
</feature>
<keyword evidence="6 12" id="KW-0862">Zinc</keyword>
<dbReference type="GO" id="GO:0010468">
    <property type="term" value="P:regulation of gene expression"/>
    <property type="evidence" value="ECO:0007669"/>
    <property type="project" value="TreeGrafter"/>
</dbReference>
<evidence type="ECO:0000256" key="3">
    <source>
        <dbReference type="ARBA" id="ARBA00022723"/>
    </source>
</evidence>
<dbReference type="Pfam" id="PF07776">
    <property type="entry name" value="zf-AD"/>
    <property type="match status" value="1"/>
</dbReference>
<keyword evidence="9" id="KW-0804">Transcription</keyword>
<feature type="binding site" evidence="12">
    <location>
        <position position="30"/>
    </location>
    <ligand>
        <name>Zn(2+)</name>
        <dbReference type="ChEBI" id="CHEBI:29105"/>
    </ligand>
</feature>
<evidence type="ECO:0000256" key="10">
    <source>
        <dbReference type="ARBA" id="ARBA00023242"/>
    </source>
</evidence>
<organism evidence="16">
    <name type="scientific">Culex tarsalis</name>
    <name type="common">Encephalitis mosquito</name>
    <dbReference type="NCBI Taxonomy" id="7177"/>
    <lineage>
        <taxon>Eukaryota</taxon>
        <taxon>Metazoa</taxon>
        <taxon>Ecdysozoa</taxon>
        <taxon>Arthropoda</taxon>
        <taxon>Hexapoda</taxon>
        <taxon>Insecta</taxon>
        <taxon>Pterygota</taxon>
        <taxon>Neoptera</taxon>
        <taxon>Endopterygota</taxon>
        <taxon>Diptera</taxon>
        <taxon>Nematocera</taxon>
        <taxon>Culicoidea</taxon>
        <taxon>Culicidae</taxon>
        <taxon>Culicinae</taxon>
        <taxon>Culicini</taxon>
        <taxon>Culex</taxon>
        <taxon>Culex</taxon>
    </lineage>
</organism>